<reference evidence="1 2" key="1">
    <citation type="submission" date="2021-06" db="EMBL/GenBank/DDBJ databases">
        <title>Bacillus sp. RD4P76, an endophyte from a halophyte.</title>
        <authorList>
            <person name="Sun J.-Q."/>
        </authorList>
    </citation>
    <scope>NUCLEOTIDE SEQUENCE [LARGE SCALE GENOMIC DNA]</scope>
    <source>
        <strain evidence="1 2">CGMCC 1.15917</strain>
    </source>
</reference>
<keyword evidence="2" id="KW-1185">Reference proteome</keyword>
<proteinExistence type="predicted"/>
<gene>
    <name evidence="1" type="ORF">KS419_06050</name>
</gene>
<name>A0ABS6JCP6_9BACI</name>
<evidence type="ECO:0000313" key="2">
    <source>
        <dbReference type="Proteomes" id="UP000784880"/>
    </source>
</evidence>
<dbReference type="EMBL" id="JAHQCS010000065">
    <property type="protein sequence ID" value="MBU9711288.1"/>
    <property type="molecule type" value="Genomic_DNA"/>
</dbReference>
<comment type="caution">
    <text evidence="1">The sequence shown here is derived from an EMBL/GenBank/DDBJ whole genome shotgun (WGS) entry which is preliminary data.</text>
</comment>
<accession>A0ABS6JCP6</accession>
<protein>
    <submittedName>
        <fullName evidence="1">Uncharacterized protein</fullName>
    </submittedName>
</protein>
<dbReference type="RefSeq" id="WP_217065172.1">
    <property type="nucleotide sequence ID" value="NZ_JAHQCS010000065.1"/>
</dbReference>
<evidence type="ECO:0000313" key="1">
    <source>
        <dbReference type="EMBL" id="MBU9711288.1"/>
    </source>
</evidence>
<dbReference type="Proteomes" id="UP000784880">
    <property type="component" value="Unassembled WGS sequence"/>
</dbReference>
<organism evidence="1 2">
    <name type="scientific">Evansella tamaricis</name>
    <dbReference type="NCBI Taxonomy" id="2069301"/>
    <lineage>
        <taxon>Bacteria</taxon>
        <taxon>Bacillati</taxon>
        <taxon>Bacillota</taxon>
        <taxon>Bacilli</taxon>
        <taxon>Bacillales</taxon>
        <taxon>Bacillaceae</taxon>
        <taxon>Evansella</taxon>
    </lineage>
</organism>
<sequence>MGYCPLCNGMEQLAIPCKICENTMEDKGRYFDFFGDYSPYEPIELMKESDMIEGDKTNGECPHLFTCSNCQSDQVILVKEIE</sequence>